<accession>A0ABS3KT65</accession>
<sequence>MFDTVQDWWNALNGWLFEGVVQPALYSLGLMAWAEDAFDWMDFFLFGLVQVAIVYAVCRPLEAWKPVERWDDRRVVRTDVLYTLLARLGILPLIAFIAFSALESRLAGLVADSGWVPPTLETLIPALRDSPLLALAAYVVVLDFGEYWRHRLQHTFPWWWALHSVHHAQTQMTFWTDDRNHIIDDIIGAVWFGGLALLIGVPPGQFPIVVVILRLAESMSHANIRLSFGAIGERIFVSPRFHRLHHGILEPGMDGKNFAVLLPVWDWIFGTADFRRHHFPPTGDTDLPDSLVHGGWLKQQAVGARQFARALIGRSPAPPEQPAAPGKASGAV</sequence>
<evidence type="ECO:0000256" key="2">
    <source>
        <dbReference type="ARBA" id="ARBA00022692"/>
    </source>
</evidence>
<keyword evidence="8" id="KW-1185">Reference proteome</keyword>
<keyword evidence="3 5" id="KW-1133">Transmembrane helix</keyword>
<evidence type="ECO:0000256" key="1">
    <source>
        <dbReference type="ARBA" id="ARBA00004370"/>
    </source>
</evidence>
<keyword evidence="2 5" id="KW-0812">Transmembrane</keyword>
<evidence type="ECO:0000256" key="4">
    <source>
        <dbReference type="ARBA" id="ARBA00023136"/>
    </source>
</evidence>
<gene>
    <name evidence="7" type="ORF">IAI61_16615</name>
</gene>
<protein>
    <submittedName>
        <fullName evidence="7">Sterol desaturase family protein</fullName>
    </submittedName>
</protein>
<keyword evidence="4 5" id="KW-0472">Membrane</keyword>
<evidence type="ECO:0000256" key="3">
    <source>
        <dbReference type="ARBA" id="ARBA00022989"/>
    </source>
</evidence>
<dbReference type="RefSeq" id="WP_207418820.1">
    <property type="nucleotide sequence ID" value="NZ_CP061177.1"/>
</dbReference>
<evidence type="ECO:0000313" key="7">
    <source>
        <dbReference type="EMBL" id="MBO1080669.1"/>
    </source>
</evidence>
<name>A0ABS3KT65_9PROT</name>
<feature type="domain" description="Fatty acid hydroxylase" evidence="6">
    <location>
        <begin position="136"/>
        <end position="271"/>
    </location>
</feature>
<dbReference type="InterPro" id="IPR050307">
    <property type="entry name" value="Sterol_Desaturase_Related"/>
</dbReference>
<feature type="transmembrane region" description="Helical" evidence="5">
    <location>
        <begin position="12"/>
        <end position="34"/>
    </location>
</feature>
<comment type="subcellular location">
    <subcellularLocation>
        <location evidence="1">Membrane</location>
    </subcellularLocation>
</comment>
<reference evidence="7 8" key="1">
    <citation type="submission" date="2020-09" db="EMBL/GenBank/DDBJ databases">
        <title>Roseomonas.</title>
        <authorList>
            <person name="Zhu W."/>
        </authorList>
    </citation>
    <scope>NUCLEOTIDE SEQUENCE [LARGE SCALE GENOMIC DNA]</scope>
    <source>
        <strain evidence="7 8">573</strain>
    </source>
</reference>
<dbReference type="Pfam" id="PF04116">
    <property type="entry name" value="FA_hydroxylase"/>
    <property type="match status" value="1"/>
</dbReference>
<dbReference type="EMBL" id="JACTNG010000009">
    <property type="protein sequence ID" value="MBO1080669.1"/>
    <property type="molecule type" value="Genomic_DNA"/>
</dbReference>
<dbReference type="InterPro" id="IPR006694">
    <property type="entry name" value="Fatty_acid_hydroxylase"/>
</dbReference>
<proteinExistence type="predicted"/>
<evidence type="ECO:0000259" key="6">
    <source>
        <dbReference type="Pfam" id="PF04116"/>
    </source>
</evidence>
<dbReference type="PANTHER" id="PTHR11863">
    <property type="entry name" value="STEROL DESATURASE"/>
    <property type="match status" value="1"/>
</dbReference>
<organism evidence="7 8">
    <name type="scientific">Roseomonas haemaphysalidis</name>
    <dbReference type="NCBI Taxonomy" id="2768162"/>
    <lineage>
        <taxon>Bacteria</taxon>
        <taxon>Pseudomonadati</taxon>
        <taxon>Pseudomonadota</taxon>
        <taxon>Alphaproteobacteria</taxon>
        <taxon>Acetobacterales</taxon>
        <taxon>Roseomonadaceae</taxon>
        <taxon>Roseomonas</taxon>
    </lineage>
</organism>
<evidence type="ECO:0000313" key="8">
    <source>
        <dbReference type="Proteomes" id="UP001518989"/>
    </source>
</evidence>
<evidence type="ECO:0000256" key="5">
    <source>
        <dbReference type="SAM" id="Phobius"/>
    </source>
</evidence>
<feature type="transmembrane region" description="Helical" evidence="5">
    <location>
        <begin position="79"/>
        <end position="102"/>
    </location>
</feature>
<feature type="transmembrane region" description="Helical" evidence="5">
    <location>
        <begin position="40"/>
        <end position="58"/>
    </location>
</feature>
<dbReference type="Proteomes" id="UP001518989">
    <property type="component" value="Unassembled WGS sequence"/>
</dbReference>
<comment type="caution">
    <text evidence="7">The sequence shown here is derived from an EMBL/GenBank/DDBJ whole genome shotgun (WGS) entry which is preliminary data.</text>
</comment>